<dbReference type="Proteomes" id="UP000663829">
    <property type="component" value="Unassembled WGS sequence"/>
</dbReference>
<proteinExistence type="predicted"/>
<dbReference type="Proteomes" id="UP000682733">
    <property type="component" value="Unassembled WGS sequence"/>
</dbReference>
<dbReference type="InterPro" id="IPR000626">
    <property type="entry name" value="Ubiquitin-like_dom"/>
</dbReference>
<dbReference type="Gene3D" id="3.10.20.90">
    <property type="entry name" value="Phosphatidylinositol 3-kinase Catalytic Subunit, Chain A, domain 1"/>
    <property type="match status" value="1"/>
</dbReference>
<evidence type="ECO:0000313" key="6">
    <source>
        <dbReference type="Proteomes" id="UP000663829"/>
    </source>
</evidence>
<dbReference type="EMBL" id="CAJOBC010040162">
    <property type="protein sequence ID" value="CAF4140225.1"/>
    <property type="molecule type" value="Genomic_DNA"/>
</dbReference>
<evidence type="ECO:0000313" key="5">
    <source>
        <dbReference type="EMBL" id="CAF4205494.1"/>
    </source>
</evidence>
<evidence type="ECO:0000259" key="1">
    <source>
        <dbReference type="PROSITE" id="PS50053"/>
    </source>
</evidence>
<comment type="caution">
    <text evidence="2">The sequence shown here is derived from an EMBL/GenBank/DDBJ whole genome shotgun (WGS) entry which is preliminary data.</text>
</comment>
<dbReference type="Pfam" id="PF00240">
    <property type="entry name" value="ubiquitin"/>
    <property type="match status" value="1"/>
</dbReference>
<dbReference type="InterPro" id="IPR019956">
    <property type="entry name" value="Ubiquitin_dom"/>
</dbReference>
<protein>
    <recommendedName>
        <fullName evidence="1">Ubiquitin-like domain-containing protein</fullName>
    </recommendedName>
</protein>
<gene>
    <name evidence="2" type="ORF">GPM918_LOCUS28782</name>
    <name evidence="3" type="ORF">OVA965_LOCUS32907</name>
    <name evidence="4" type="ORF">SRO942_LOCUS29310</name>
    <name evidence="5" type="ORF">TMI583_LOCUS33781</name>
</gene>
<evidence type="ECO:0000313" key="2">
    <source>
        <dbReference type="EMBL" id="CAF1306499.1"/>
    </source>
</evidence>
<dbReference type="PROSITE" id="PS50053">
    <property type="entry name" value="UBIQUITIN_2"/>
    <property type="match status" value="1"/>
</dbReference>
<organism evidence="2 6">
    <name type="scientific">Didymodactylos carnosus</name>
    <dbReference type="NCBI Taxonomy" id="1234261"/>
    <lineage>
        <taxon>Eukaryota</taxon>
        <taxon>Metazoa</taxon>
        <taxon>Spiralia</taxon>
        <taxon>Gnathifera</taxon>
        <taxon>Rotifera</taxon>
        <taxon>Eurotatoria</taxon>
        <taxon>Bdelloidea</taxon>
        <taxon>Philodinida</taxon>
        <taxon>Philodinidae</taxon>
        <taxon>Didymodactylos</taxon>
    </lineage>
</organism>
<dbReference type="SMART" id="SM00213">
    <property type="entry name" value="UBQ"/>
    <property type="match status" value="1"/>
</dbReference>
<dbReference type="PRINTS" id="PR00348">
    <property type="entry name" value="UBIQUITIN"/>
</dbReference>
<evidence type="ECO:0000313" key="4">
    <source>
        <dbReference type="EMBL" id="CAF4140225.1"/>
    </source>
</evidence>
<dbReference type="AlphaFoldDB" id="A0A815DV72"/>
<dbReference type="OrthoDB" id="428577at2759"/>
<dbReference type="Proteomes" id="UP000681722">
    <property type="component" value="Unassembled WGS sequence"/>
</dbReference>
<dbReference type="PANTHER" id="PTHR10666">
    <property type="entry name" value="UBIQUITIN"/>
    <property type="match status" value="1"/>
</dbReference>
<name>A0A815DV72_9BILA</name>
<reference evidence="2" key="1">
    <citation type="submission" date="2021-02" db="EMBL/GenBank/DDBJ databases">
        <authorList>
            <person name="Nowell W R."/>
        </authorList>
    </citation>
    <scope>NUCLEOTIDE SEQUENCE</scope>
</reference>
<accession>A0A815DV72</accession>
<dbReference type="InterPro" id="IPR050158">
    <property type="entry name" value="Ubiquitin_ubiquitin-like"/>
</dbReference>
<dbReference type="EMBL" id="CAJOBA010047800">
    <property type="protein sequence ID" value="CAF4205494.1"/>
    <property type="molecule type" value="Genomic_DNA"/>
</dbReference>
<dbReference type="Proteomes" id="UP000677228">
    <property type="component" value="Unassembled WGS sequence"/>
</dbReference>
<evidence type="ECO:0000313" key="3">
    <source>
        <dbReference type="EMBL" id="CAF1398102.1"/>
    </source>
</evidence>
<feature type="domain" description="Ubiquitin-like" evidence="1">
    <location>
        <begin position="30"/>
        <end position="108"/>
    </location>
</feature>
<dbReference type="SUPFAM" id="SSF54236">
    <property type="entry name" value="Ubiquitin-like"/>
    <property type="match status" value="1"/>
</dbReference>
<dbReference type="InterPro" id="IPR029071">
    <property type="entry name" value="Ubiquitin-like_domsf"/>
</dbReference>
<keyword evidence="6" id="KW-1185">Reference proteome</keyword>
<dbReference type="EMBL" id="CAJNOK010026078">
    <property type="protein sequence ID" value="CAF1398102.1"/>
    <property type="molecule type" value="Genomic_DNA"/>
</dbReference>
<dbReference type="EMBL" id="CAJNOQ010012725">
    <property type="protein sequence ID" value="CAF1306499.1"/>
    <property type="molecule type" value="Genomic_DNA"/>
</dbReference>
<sequence length="109" mass="12551">MLGDEVFFKNPNRRTLTAEEEEELQKLHPVDLFFKISGQETTVAQPLTASFYDKIQDVKKRIEAKMGISVESQRIIFAGKQLEDLRYIGDYGIQKESTLWVVQRKANGT</sequence>